<evidence type="ECO:0000256" key="9">
    <source>
        <dbReference type="ARBA" id="ARBA00022777"/>
    </source>
</evidence>
<keyword evidence="17" id="KW-1185">Reference proteome</keyword>
<evidence type="ECO:0000256" key="1">
    <source>
        <dbReference type="ARBA" id="ARBA00001120"/>
    </source>
</evidence>
<comment type="subunit">
    <text evidence="4">Homohexamer.</text>
</comment>
<evidence type="ECO:0000256" key="13">
    <source>
        <dbReference type="ARBA" id="ARBA00047657"/>
    </source>
</evidence>
<gene>
    <name evidence="16" type="primary">hprK</name>
    <name evidence="16" type="ORF">BLE401_16540</name>
</gene>
<evidence type="ECO:0000256" key="6">
    <source>
        <dbReference type="ARBA" id="ARBA00022679"/>
    </source>
</evidence>
<dbReference type="PROSITE" id="PS00675">
    <property type="entry name" value="SIGMA54_INTERACT_1"/>
    <property type="match status" value="1"/>
</dbReference>
<name>A0A2N9YIW3_9GAMM</name>
<dbReference type="InterPro" id="IPR028979">
    <property type="entry name" value="Ser_kin/Pase_Hpr-like_N_sf"/>
</dbReference>
<dbReference type="InterPro" id="IPR011126">
    <property type="entry name" value="Hpr_kin/Pase_Hpr_N"/>
</dbReference>
<evidence type="ECO:0000313" key="17">
    <source>
        <dbReference type="Proteomes" id="UP000234271"/>
    </source>
</evidence>
<dbReference type="RefSeq" id="WP_062151398.1">
    <property type="nucleotide sequence ID" value="NZ_CP012373.2"/>
</dbReference>
<dbReference type="KEGG" id="blep:AL038_07775"/>
<dbReference type="PANTHER" id="PTHR30305:SF1">
    <property type="entry name" value="HPR KINASE_PHOSPHORYLASE"/>
    <property type="match status" value="1"/>
</dbReference>
<evidence type="ECO:0000256" key="7">
    <source>
        <dbReference type="ARBA" id="ARBA00022723"/>
    </source>
</evidence>
<evidence type="ECO:0000256" key="2">
    <source>
        <dbReference type="ARBA" id="ARBA00001946"/>
    </source>
</evidence>
<evidence type="ECO:0000256" key="3">
    <source>
        <dbReference type="ARBA" id="ARBA00006883"/>
    </source>
</evidence>
<sequence length="325" mass="36405">MTLLSVTELYENHADNLGLHWLAGKENNRFLQLQTDQRIGNVGYLNLIHPHQIQVISLYELAYLEALSDNVYEDALKQLFENANLACIIVVDSPRVPDDLKGHAEHYHVPLFMAQVSGEALMNYLHGILGRMSGEKVTLHGVFLDVFGMGVLITGDSGTGKSELALELVSRGHRLVADDAPEFSRIDQDVIRGTCPVQGMTPFLEVRGLGILNVQALFGDSAIKRDKYLRLIIKLEHMSPDQLRQIDRLQGDYRSRQILGVEISEVGLPVAAGRNLAVLLECAVRNHSLKMQGYNAADEFCQRQTRAMYGMDKDDGYVSHRFDVY</sequence>
<dbReference type="Proteomes" id="UP000234271">
    <property type="component" value="Chromosome"/>
</dbReference>
<dbReference type="GO" id="GO:0005524">
    <property type="term" value="F:ATP binding"/>
    <property type="evidence" value="ECO:0007669"/>
    <property type="project" value="UniProtKB-KW"/>
</dbReference>
<dbReference type="Gene3D" id="3.40.1390.20">
    <property type="entry name" value="HprK N-terminal domain-like"/>
    <property type="match status" value="1"/>
</dbReference>
<dbReference type="AlphaFoldDB" id="A0A2N9YIW3"/>
<dbReference type="InterPro" id="IPR027417">
    <property type="entry name" value="P-loop_NTPase"/>
</dbReference>
<comment type="catalytic activity">
    <reaction evidence="1">
        <text>[HPr protein]-L-serine + ATP = [HPr protein]-O-phospho-L-serine + ADP + H(+)</text>
        <dbReference type="Rhea" id="RHEA:46600"/>
        <dbReference type="Rhea" id="RHEA-COMP:11602"/>
        <dbReference type="Rhea" id="RHEA-COMP:11603"/>
        <dbReference type="ChEBI" id="CHEBI:15378"/>
        <dbReference type="ChEBI" id="CHEBI:29999"/>
        <dbReference type="ChEBI" id="CHEBI:30616"/>
        <dbReference type="ChEBI" id="CHEBI:83421"/>
        <dbReference type="ChEBI" id="CHEBI:456216"/>
    </reaction>
</comment>
<evidence type="ECO:0000256" key="11">
    <source>
        <dbReference type="ARBA" id="ARBA00022842"/>
    </source>
</evidence>
<keyword evidence="12" id="KW-0511">Multifunctional enzyme</keyword>
<dbReference type="Pfam" id="PF02603">
    <property type="entry name" value="Hpr_kinase_N"/>
    <property type="match status" value="1"/>
</dbReference>
<dbReference type="SUPFAM" id="SSF75138">
    <property type="entry name" value="HprK N-terminal domain-like"/>
    <property type="match status" value="1"/>
</dbReference>
<reference evidence="17" key="1">
    <citation type="submission" date="2016-12" db="EMBL/GenBank/DDBJ databases">
        <title>Complete Genome Sequence of Beggiatoa leptomitiformis D-401.</title>
        <authorList>
            <person name="Fomenkov A."/>
            <person name="Vincze T."/>
            <person name="Grabovich M."/>
            <person name="Anton B.P."/>
            <person name="Dubinina G."/>
            <person name="Orlova M."/>
            <person name="Belousova E."/>
            <person name="Roberts R.J."/>
        </authorList>
    </citation>
    <scope>NUCLEOTIDE SEQUENCE [LARGE SCALE GENOMIC DNA]</scope>
    <source>
        <strain evidence="17">D-401</strain>
    </source>
</reference>
<keyword evidence="7" id="KW-0479">Metal-binding</keyword>
<dbReference type="GO" id="GO:0006109">
    <property type="term" value="P:regulation of carbohydrate metabolic process"/>
    <property type="evidence" value="ECO:0007669"/>
    <property type="project" value="InterPro"/>
</dbReference>
<proteinExistence type="inferred from homology"/>
<dbReference type="GO" id="GO:0046872">
    <property type="term" value="F:metal ion binding"/>
    <property type="evidence" value="ECO:0007669"/>
    <property type="project" value="UniProtKB-KW"/>
</dbReference>
<dbReference type="PANTHER" id="PTHR30305">
    <property type="entry name" value="PROTEIN YJDM-RELATED"/>
    <property type="match status" value="1"/>
</dbReference>
<dbReference type="OrthoDB" id="9778803at2"/>
<dbReference type="GO" id="GO:0000155">
    <property type="term" value="F:phosphorelay sensor kinase activity"/>
    <property type="evidence" value="ECO:0007669"/>
    <property type="project" value="InterPro"/>
</dbReference>
<evidence type="ECO:0000259" key="14">
    <source>
        <dbReference type="Pfam" id="PF02603"/>
    </source>
</evidence>
<evidence type="ECO:0000256" key="12">
    <source>
        <dbReference type="ARBA" id="ARBA00023268"/>
    </source>
</evidence>
<dbReference type="InterPro" id="IPR003755">
    <property type="entry name" value="HPr(Ser)_kin/Pase"/>
</dbReference>
<dbReference type="InterPro" id="IPR011104">
    <property type="entry name" value="Hpr_kin/Pase_C"/>
</dbReference>
<protein>
    <submittedName>
        <fullName evidence="16">HPr(Ser) kinase/phosphatase</fullName>
    </submittedName>
</protein>
<evidence type="ECO:0000259" key="15">
    <source>
        <dbReference type="Pfam" id="PF07475"/>
    </source>
</evidence>
<dbReference type="InterPro" id="IPR025662">
    <property type="entry name" value="Sigma_54_int_dom_ATP-bd_1"/>
</dbReference>
<accession>A0A2N9YIW3</accession>
<dbReference type="FunFam" id="3.40.50.300:FF:000174">
    <property type="entry name" value="HPr kinase/phosphorylase"/>
    <property type="match status" value="1"/>
</dbReference>
<dbReference type="EMBL" id="CP018889">
    <property type="protein sequence ID" value="AUI70146.1"/>
    <property type="molecule type" value="Genomic_DNA"/>
</dbReference>
<dbReference type="GO" id="GO:0004674">
    <property type="term" value="F:protein serine/threonine kinase activity"/>
    <property type="evidence" value="ECO:0007669"/>
    <property type="project" value="UniProtKB-KW"/>
</dbReference>
<keyword evidence="9 16" id="KW-0418">Kinase</keyword>
<dbReference type="STRING" id="288004.AL038_07775"/>
<evidence type="ECO:0000313" key="16">
    <source>
        <dbReference type="EMBL" id="AUI70146.1"/>
    </source>
</evidence>
<organism evidence="16 17">
    <name type="scientific">Beggiatoa leptomitoformis</name>
    <dbReference type="NCBI Taxonomy" id="288004"/>
    <lineage>
        <taxon>Bacteria</taxon>
        <taxon>Pseudomonadati</taxon>
        <taxon>Pseudomonadota</taxon>
        <taxon>Gammaproteobacteria</taxon>
        <taxon>Thiotrichales</taxon>
        <taxon>Thiotrichaceae</taxon>
        <taxon>Beggiatoa</taxon>
    </lineage>
</organism>
<dbReference type="SUPFAM" id="SSF53795">
    <property type="entry name" value="PEP carboxykinase-like"/>
    <property type="match status" value="1"/>
</dbReference>
<keyword evidence="8" id="KW-0547">Nucleotide-binding</keyword>
<keyword evidence="5" id="KW-0723">Serine/threonine-protein kinase</keyword>
<comment type="similarity">
    <text evidence="3">Belongs to the HPrK/P family.</text>
</comment>
<dbReference type="CDD" id="cd01918">
    <property type="entry name" value="HprK_C"/>
    <property type="match status" value="1"/>
</dbReference>
<evidence type="ECO:0000256" key="4">
    <source>
        <dbReference type="ARBA" id="ARBA00011643"/>
    </source>
</evidence>
<comment type="catalytic activity">
    <reaction evidence="13">
        <text>[HPr protein]-O-phospho-L-serine + phosphate + H(+) = [HPr protein]-L-serine + diphosphate</text>
        <dbReference type="Rhea" id="RHEA:46604"/>
        <dbReference type="Rhea" id="RHEA-COMP:11602"/>
        <dbReference type="Rhea" id="RHEA-COMP:11603"/>
        <dbReference type="ChEBI" id="CHEBI:15378"/>
        <dbReference type="ChEBI" id="CHEBI:29999"/>
        <dbReference type="ChEBI" id="CHEBI:33019"/>
        <dbReference type="ChEBI" id="CHEBI:43474"/>
        <dbReference type="ChEBI" id="CHEBI:83421"/>
    </reaction>
</comment>
<evidence type="ECO:0000256" key="10">
    <source>
        <dbReference type="ARBA" id="ARBA00022840"/>
    </source>
</evidence>
<dbReference type="Gene3D" id="3.40.50.300">
    <property type="entry name" value="P-loop containing nucleotide triphosphate hydrolases"/>
    <property type="match status" value="1"/>
</dbReference>
<evidence type="ECO:0000256" key="8">
    <source>
        <dbReference type="ARBA" id="ARBA00022741"/>
    </source>
</evidence>
<keyword evidence="11" id="KW-0460">Magnesium</keyword>
<dbReference type="Pfam" id="PF07475">
    <property type="entry name" value="Hpr_kinase_C"/>
    <property type="match status" value="1"/>
</dbReference>
<comment type="cofactor">
    <cofactor evidence="2">
        <name>Mg(2+)</name>
        <dbReference type="ChEBI" id="CHEBI:18420"/>
    </cofactor>
</comment>
<keyword evidence="6" id="KW-0808">Transferase</keyword>
<feature type="domain" description="HPr kinase/phosphorylase C-terminal" evidence="15">
    <location>
        <begin position="135"/>
        <end position="303"/>
    </location>
</feature>
<keyword evidence="10" id="KW-0067">ATP-binding</keyword>
<dbReference type="NCBIfam" id="TIGR00679">
    <property type="entry name" value="hpr-ser"/>
    <property type="match status" value="1"/>
</dbReference>
<feature type="domain" description="HPr(Ser) kinase/phosphorylase N-terminal" evidence="14">
    <location>
        <begin position="5"/>
        <end position="128"/>
    </location>
</feature>
<evidence type="ECO:0000256" key="5">
    <source>
        <dbReference type="ARBA" id="ARBA00022527"/>
    </source>
</evidence>